<keyword evidence="4 7" id="KW-1133">Transmembrane helix</keyword>
<evidence type="ECO:0000256" key="4">
    <source>
        <dbReference type="ARBA" id="ARBA00022989"/>
    </source>
</evidence>
<dbReference type="InterPro" id="IPR022764">
    <property type="entry name" value="Peptidase_S54_rhomboid_dom"/>
</dbReference>
<dbReference type="InterPro" id="IPR051739">
    <property type="entry name" value="Rhomboid_IM_Serine_Proteases"/>
</dbReference>
<dbReference type="InterPro" id="IPR035952">
    <property type="entry name" value="Rhomboid-like_sf"/>
</dbReference>
<dbReference type="FunFam" id="1.20.1540.10:FF:000050">
    <property type="entry name" value="Rhomboid-like protein"/>
    <property type="match status" value="1"/>
</dbReference>
<keyword evidence="5 7" id="KW-0472">Membrane</keyword>
<dbReference type="GO" id="GO:0016020">
    <property type="term" value="C:membrane"/>
    <property type="evidence" value="ECO:0007669"/>
    <property type="project" value="UniProtKB-SubCell"/>
</dbReference>
<dbReference type="Gene3D" id="1.20.1540.10">
    <property type="entry name" value="Rhomboid-like"/>
    <property type="match status" value="1"/>
</dbReference>
<evidence type="ECO:0000259" key="8">
    <source>
        <dbReference type="Pfam" id="PF01694"/>
    </source>
</evidence>
<reference evidence="9" key="1">
    <citation type="submission" date="2017-01" db="EMBL/GenBank/DDBJ databases">
        <title>A deep insight into the sialotranscriptome of adult male and female Cluex tarsalis mosquitoes.</title>
        <authorList>
            <person name="Ribeiro J.M."/>
            <person name="Moreira F."/>
            <person name="Bernard K.A."/>
            <person name="Calvo E."/>
        </authorList>
    </citation>
    <scope>NUCLEOTIDE SEQUENCE</scope>
    <source>
        <strain evidence="9">Kern County</strain>
        <tissue evidence="9">Salivary glands</tissue>
    </source>
</reference>
<dbReference type="GO" id="GO:0004252">
    <property type="term" value="F:serine-type endopeptidase activity"/>
    <property type="evidence" value="ECO:0007669"/>
    <property type="project" value="InterPro"/>
</dbReference>
<evidence type="ECO:0000256" key="6">
    <source>
        <dbReference type="SAM" id="MobiDB-lite"/>
    </source>
</evidence>
<name>A0A1Q3FSA0_CULTA</name>
<feature type="transmembrane region" description="Helical" evidence="7">
    <location>
        <begin position="275"/>
        <end position="296"/>
    </location>
</feature>
<dbReference type="PANTHER" id="PTHR45840:SF10">
    <property type="entry name" value="RHOMBOID PROTEASE"/>
    <property type="match status" value="1"/>
</dbReference>
<keyword evidence="3 7" id="KW-0812">Transmembrane</keyword>
<feature type="compositionally biased region" description="Low complexity" evidence="6">
    <location>
        <begin position="116"/>
        <end position="125"/>
    </location>
</feature>
<evidence type="ECO:0000256" key="3">
    <source>
        <dbReference type="ARBA" id="ARBA00022692"/>
    </source>
</evidence>
<evidence type="ECO:0000313" key="9">
    <source>
        <dbReference type="EMBL" id="JAV30481.1"/>
    </source>
</evidence>
<feature type="transmembrane region" description="Helical" evidence="7">
    <location>
        <begin position="366"/>
        <end position="386"/>
    </location>
</feature>
<sequence>MESAVKSKPSRVVPTSSSGNNILASLFGLSSTGGSRQCEAWSENERHGSAAKQDGEDDANLSEPFIRKESESSESSSAGTTSDGGGDSARLFVKPKGRIYAIDFDGEKKGLKGKPSAVSNSSSPSDGKLESHCDAKVVDKFVRTNQRKQQSSRRKKKRKNAKSVLVKLCQCCPWTVPWSLLVVSAIQICTYIFNNDTLYQTLIFSPVRQFQIWRFVTYTFLHAGAVHLMLNVIIQIMVAFPLETEQGHGAVLAVYGAGVVAGGLGASVFEPTPMVGASAGVYCLLMSHIPHIVMNFQSLSHRYFRLVAVLLLCVSDVIYSIRHCLTKGNLQPRIGVAAHVSGAICGLLIGFIVYRGGEKTMAFRIARYAGMLLYVAWIVATVVYNVEKKF</sequence>
<feature type="region of interest" description="Disordered" evidence="6">
    <location>
        <begin position="110"/>
        <end position="131"/>
    </location>
</feature>
<feature type="domain" description="Peptidase S54 rhomboid" evidence="8">
    <location>
        <begin position="210"/>
        <end position="355"/>
    </location>
</feature>
<feature type="transmembrane region" description="Helical" evidence="7">
    <location>
        <begin position="213"/>
        <end position="238"/>
    </location>
</feature>
<comment type="similarity">
    <text evidence="2">Belongs to the peptidase S54 family.</text>
</comment>
<protein>
    <submittedName>
        <fullName evidence="9">Putative rhomboid family</fullName>
    </submittedName>
</protein>
<dbReference type="Pfam" id="PF01694">
    <property type="entry name" value="Rhomboid"/>
    <property type="match status" value="1"/>
</dbReference>
<organism evidence="9">
    <name type="scientific">Culex tarsalis</name>
    <name type="common">Encephalitis mosquito</name>
    <dbReference type="NCBI Taxonomy" id="7177"/>
    <lineage>
        <taxon>Eukaryota</taxon>
        <taxon>Metazoa</taxon>
        <taxon>Ecdysozoa</taxon>
        <taxon>Arthropoda</taxon>
        <taxon>Hexapoda</taxon>
        <taxon>Insecta</taxon>
        <taxon>Pterygota</taxon>
        <taxon>Neoptera</taxon>
        <taxon>Endopterygota</taxon>
        <taxon>Diptera</taxon>
        <taxon>Nematocera</taxon>
        <taxon>Culicoidea</taxon>
        <taxon>Culicidae</taxon>
        <taxon>Culicinae</taxon>
        <taxon>Culicini</taxon>
        <taxon>Culex</taxon>
        <taxon>Culex</taxon>
    </lineage>
</organism>
<evidence type="ECO:0000256" key="1">
    <source>
        <dbReference type="ARBA" id="ARBA00004141"/>
    </source>
</evidence>
<proteinExistence type="inferred from homology"/>
<evidence type="ECO:0000256" key="7">
    <source>
        <dbReference type="SAM" id="Phobius"/>
    </source>
</evidence>
<evidence type="ECO:0000256" key="5">
    <source>
        <dbReference type="ARBA" id="ARBA00023136"/>
    </source>
</evidence>
<feature type="transmembrane region" description="Helical" evidence="7">
    <location>
        <begin position="164"/>
        <end position="193"/>
    </location>
</feature>
<feature type="compositionally biased region" description="Polar residues" evidence="6">
    <location>
        <begin position="13"/>
        <end position="35"/>
    </location>
</feature>
<evidence type="ECO:0000256" key="2">
    <source>
        <dbReference type="ARBA" id="ARBA00009045"/>
    </source>
</evidence>
<accession>A0A1Q3FSA0</accession>
<feature type="transmembrane region" description="Helical" evidence="7">
    <location>
        <begin position="334"/>
        <end position="354"/>
    </location>
</feature>
<dbReference type="PANTHER" id="PTHR45840">
    <property type="entry name" value="RHOMBOID-RELATED PROTEIN"/>
    <property type="match status" value="1"/>
</dbReference>
<dbReference type="EMBL" id="GFDL01004564">
    <property type="protein sequence ID" value="JAV30481.1"/>
    <property type="molecule type" value="Transcribed_RNA"/>
</dbReference>
<dbReference type="SUPFAM" id="SSF144091">
    <property type="entry name" value="Rhomboid-like"/>
    <property type="match status" value="1"/>
</dbReference>
<feature type="transmembrane region" description="Helical" evidence="7">
    <location>
        <begin position="250"/>
        <end position="269"/>
    </location>
</feature>
<feature type="region of interest" description="Disordered" evidence="6">
    <location>
        <begin position="1"/>
        <end position="91"/>
    </location>
</feature>
<comment type="subcellular location">
    <subcellularLocation>
        <location evidence="1">Membrane</location>
        <topology evidence="1">Multi-pass membrane protein</topology>
    </subcellularLocation>
</comment>
<feature type="transmembrane region" description="Helical" evidence="7">
    <location>
        <begin position="303"/>
        <end position="322"/>
    </location>
</feature>
<dbReference type="AlphaFoldDB" id="A0A1Q3FSA0"/>